<proteinExistence type="predicted"/>
<evidence type="ECO:0000313" key="1">
    <source>
        <dbReference type="EMBL" id="ABA55931.1"/>
    </source>
</evidence>
<dbReference type="EMBL" id="DQ139261">
    <property type="protein sequence ID" value="ABA55931.1"/>
    <property type="molecule type" value="Genomic_DNA"/>
</dbReference>
<name>Q2F9U0_9VIBR</name>
<organism evidence="1">
    <name type="scientific">Vibrio sp. DAT722</name>
    <dbReference type="NCBI Taxonomy" id="344879"/>
    <lineage>
        <taxon>Bacteria</taxon>
        <taxon>Pseudomonadati</taxon>
        <taxon>Pseudomonadota</taxon>
        <taxon>Gammaproteobacteria</taxon>
        <taxon>Vibrionales</taxon>
        <taxon>Vibrionaceae</taxon>
        <taxon>Vibrio</taxon>
    </lineage>
</organism>
<protein>
    <submittedName>
        <fullName evidence="1">Uncharacterized protein</fullName>
    </submittedName>
</protein>
<dbReference type="AlphaFoldDB" id="Q2F9U0"/>
<reference evidence="1" key="1">
    <citation type="journal article" date="2006" name="BMC Evol. Biol.">
        <title>Recovery and evolutionary analysis of complete integron gene cassette arrays from Vibrio.</title>
        <authorList>
            <person name="Boucher Y."/>
            <person name="Nesbo C.L."/>
            <person name="Joss M.J."/>
            <person name="Robinson A."/>
            <person name="Mabbutt B.C."/>
            <person name="Gillings M.R."/>
            <person name="Doolittle W.F."/>
            <person name="Stokes H.W."/>
        </authorList>
    </citation>
    <scope>NUCLEOTIDE SEQUENCE</scope>
    <source>
        <strain evidence="1">DAT722</strain>
    </source>
</reference>
<sequence length="238" mass="27002">MQRENLETNATDALVASTKSVFGAVPIAGPFLSELVGCIIPNQRVDRLTNYVKQLEVRLSSIESSKLKNATSSPEGIDLIEEGFVQAARTMTDERRKYIANIIANGIDSEVIEYSESKYLLKLFQELNEEEVIWLRFYLKPTANEDKEFRDKHKNILEPIHAYIGSGDRTVERSSLQTSYIEHLERLGLTRSHHRINRETGIPEFDRFTGKIAISHRTLTPIGKLLLKQIGLCEVTNA</sequence>
<accession>Q2F9U0</accession>